<evidence type="ECO:0000256" key="6">
    <source>
        <dbReference type="ARBA" id="ARBA00022989"/>
    </source>
</evidence>
<evidence type="ECO:0000256" key="8">
    <source>
        <dbReference type="SAM" id="Phobius"/>
    </source>
</evidence>
<feature type="transmembrane region" description="Helical" evidence="8">
    <location>
        <begin position="283"/>
        <end position="306"/>
    </location>
</feature>
<dbReference type="PANTHER" id="PTHR22950:SF458">
    <property type="entry name" value="SODIUM-COUPLED NEUTRAL AMINO ACID TRANSPORTER 11-RELATED"/>
    <property type="match status" value="1"/>
</dbReference>
<feature type="transmembrane region" description="Helical" evidence="8">
    <location>
        <begin position="326"/>
        <end position="356"/>
    </location>
</feature>
<protein>
    <recommendedName>
        <fullName evidence="9">Amino acid transporter transmembrane domain-containing protein</fullName>
    </recommendedName>
</protein>
<keyword evidence="11" id="KW-1185">Reference proteome</keyword>
<sequence length="530" mass="55219">MSNDPESARGGELEAPLLAPAASASSAADFRHSEYTQPLKSNFWDCTTNLTKVILGAGIMALPRAVALLGCGLGISLLVVVGLLTHFTVHGLVLASDRCRRDTYSSLVRTALGPIPEKVLQATMLLGCLGFEVVYIDIIGDLLLGEAPTYDGLITTWLPQEDRQQWWVGRQLVLAALALGVLAPLGSLRTMGGLGVVNLVGLASLGGFAGATVWLAVAAVTLGRAYELPLGPDLPALGSTTAQQVTGALAVVPILLTAASCHQSVHPLRAMLVPYSRPLLDKVVATSLTLVTALFVVVCVSAYTAFGPNVRGNFLNNLSPAELVPLIGTTAANVVSLAIKAGYAVSLVGSAVLIMFPLRQSLLELVAPAAVLPGSPPVSTRLYLSCTYALLASVYVIAVYVPSIWDVISFVGSVACTIMCFIIPAALLVKYVDKPTLADRLQRAAAWAVGLLGLALFLNVFVGLYLSATQPQAQPSPPSGMGMVSGAGLEEAGKVAMSLHTWLWRAAARAAGPGSDGSLHEVLRWAGWGA</sequence>
<dbReference type="GO" id="GO:0016020">
    <property type="term" value="C:membrane"/>
    <property type="evidence" value="ECO:0007669"/>
    <property type="project" value="UniProtKB-SubCell"/>
</dbReference>
<evidence type="ECO:0000256" key="3">
    <source>
        <dbReference type="ARBA" id="ARBA00022448"/>
    </source>
</evidence>
<keyword evidence="6 8" id="KW-1133">Transmembrane helix</keyword>
<evidence type="ECO:0000256" key="5">
    <source>
        <dbReference type="ARBA" id="ARBA00022970"/>
    </source>
</evidence>
<comment type="caution">
    <text evidence="10">The sequence shown here is derived from an EMBL/GenBank/DDBJ whole genome shotgun (WGS) entry which is preliminary data.</text>
</comment>
<feature type="domain" description="Amino acid transporter transmembrane" evidence="9">
    <location>
        <begin position="40"/>
        <end position="462"/>
    </location>
</feature>
<dbReference type="Proteomes" id="UP000650467">
    <property type="component" value="Unassembled WGS sequence"/>
</dbReference>
<feature type="transmembrane region" description="Helical" evidence="8">
    <location>
        <begin position="382"/>
        <end position="401"/>
    </location>
</feature>
<dbReference type="GO" id="GO:0015179">
    <property type="term" value="F:L-amino acid transmembrane transporter activity"/>
    <property type="evidence" value="ECO:0007669"/>
    <property type="project" value="TreeGrafter"/>
</dbReference>
<dbReference type="AlphaFoldDB" id="A0A835W2T4"/>
<organism evidence="10 11">
    <name type="scientific">Chlamydomonas incerta</name>
    <dbReference type="NCBI Taxonomy" id="51695"/>
    <lineage>
        <taxon>Eukaryota</taxon>
        <taxon>Viridiplantae</taxon>
        <taxon>Chlorophyta</taxon>
        <taxon>core chlorophytes</taxon>
        <taxon>Chlorophyceae</taxon>
        <taxon>CS clade</taxon>
        <taxon>Chlamydomonadales</taxon>
        <taxon>Chlamydomonadaceae</taxon>
        <taxon>Chlamydomonas</taxon>
    </lineage>
</organism>
<evidence type="ECO:0000313" key="11">
    <source>
        <dbReference type="Proteomes" id="UP000650467"/>
    </source>
</evidence>
<keyword evidence="5" id="KW-0029">Amino-acid transport</keyword>
<dbReference type="Pfam" id="PF01490">
    <property type="entry name" value="Aa_trans"/>
    <property type="match status" value="1"/>
</dbReference>
<feature type="transmembrane region" description="Helical" evidence="8">
    <location>
        <begin position="197"/>
        <end position="222"/>
    </location>
</feature>
<comment type="similarity">
    <text evidence="2">Belongs to the amino acid/polyamine transporter 2 family.</text>
</comment>
<evidence type="ECO:0000256" key="2">
    <source>
        <dbReference type="ARBA" id="ARBA00008066"/>
    </source>
</evidence>
<keyword evidence="4 8" id="KW-0812">Transmembrane</keyword>
<feature type="transmembrane region" description="Helical" evidence="8">
    <location>
        <begin position="242"/>
        <end position="262"/>
    </location>
</feature>
<name>A0A835W2T4_CHLIN</name>
<dbReference type="InterPro" id="IPR013057">
    <property type="entry name" value="AA_transpt_TM"/>
</dbReference>
<reference evidence="10" key="1">
    <citation type="journal article" date="2020" name="bioRxiv">
        <title>Comparative genomics of Chlamydomonas.</title>
        <authorList>
            <person name="Craig R.J."/>
            <person name="Hasan A.R."/>
            <person name="Ness R.W."/>
            <person name="Keightley P.D."/>
        </authorList>
    </citation>
    <scope>NUCLEOTIDE SEQUENCE</scope>
    <source>
        <strain evidence="10">SAG 7.73</strain>
    </source>
</reference>
<feature type="transmembrane region" description="Helical" evidence="8">
    <location>
        <begin position="444"/>
        <end position="466"/>
    </location>
</feature>
<evidence type="ECO:0000313" key="10">
    <source>
        <dbReference type="EMBL" id="KAG2437215.1"/>
    </source>
</evidence>
<evidence type="ECO:0000256" key="4">
    <source>
        <dbReference type="ARBA" id="ARBA00022692"/>
    </source>
</evidence>
<proteinExistence type="inferred from homology"/>
<keyword evidence="7 8" id="KW-0472">Membrane</keyword>
<dbReference type="PANTHER" id="PTHR22950">
    <property type="entry name" value="AMINO ACID TRANSPORTER"/>
    <property type="match status" value="1"/>
</dbReference>
<dbReference type="EMBL" id="JAEHOC010000011">
    <property type="protein sequence ID" value="KAG2437215.1"/>
    <property type="molecule type" value="Genomic_DNA"/>
</dbReference>
<feature type="transmembrane region" description="Helical" evidence="8">
    <location>
        <begin position="407"/>
        <end position="432"/>
    </location>
</feature>
<gene>
    <name evidence="10" type="ORF">HXX76_005878</name>
</gene>
<evidence type="ECO:0000259" key="9">
    <source>
        <dbReference type="Pfam" id="PF01490"/>
    </source>
</evidence>
<comment type="subcellular location">
    <subcellularLocation>
        <location evidence="1">Membrane</location>
        <topology evidence="1">Multi-pass membrane protein</topology>
    </subcellularLocation>
</comment>
<evidence type="ECO:0000256" key="7">
    <source>
        <dbReference type="ARBA" id="ARBA00023136"/>
    </source>
</evidence>
<feature type="transmembrane region" description="Helical" evidence="8">
    <location>
        <begin position="167"/>
        <end position="185"/>
    </location>
</feature>
<feature type="transmembrane region" description="Helical" evidence="8">
    <location>
        <begin position="65"/>
        <end position="87"/>
    </location>
</feature>
<dbReference type="OrthoDB" id="28208at2759"/>
<evidence type="ECO:0000256" key="1">
    <source>
        <dbReference type="ARBA" id="ARBA00004141"/>
    </source>
</evidence>
<accession>A0A835W2T4</accession>
<keyword evidence="3" id="KW-0813">Transport</keyword>